<dbReference type="Proteomes" id="UP000703674">
    <property type="component" value="Unassembled WGS sequence"/>
</dbReference>
<dbReference type="EMBL" id="JAAVJR010000001">
    <property type="protein sequence ID" value="NJW51469.1"/>
    <property type="molecule type" value="Genomic_DNA"/>
</dbReference>
<dbReference type="PANTHER" id="PTHR11575:SF24">
    <property type="entry name" value="5'-NUCLEOTIDASE"/>
    <property type="match status" value="1"/>
</dbReference>
<feature type="domain" description="5'-Nucleotidase C-terminal" evidence="1">
    <location>
        <begin position="77"/>
        <end position="212"/>
    </location>
</feature>
<name>A0ABX1CT56_9FLAO</name>
<keyword evidence="3" id="KW-1185">Reference proteome</keyword>
<comment type="caution">
    <text evidence="2">The sequence shown here is derived from an EMBL/GenBank/DDBJ whole genome shotgun (WGS) entry which is preliminary data.</text>
</comment>
<dbReference type="InterPro" id="IPR036907">
    <property type="entry name" value="5'-Nucleotdase_C_sf"/>
</dbReference>
<dbReference type="PROSITE" id="PS51257">
    <property type="entry name" value="PROKAR_LIPOPROTEIN"/>
    <property type="match status" value="1"/>
</dbReference>
<dbReference type="Gene3D" id="3.90.780.10">
    <property type="entry name" value="5'-Nucleotidase, C-terminal domain"/>
    <property type="match status" value="1"/>
</dbReference>
<dbReference type="PANTHER" id="PTHR11575">
    <property type="entry name" value="5'-NUCLEOTIDASE-RELATED"/>
    <property type="match status" value="1"/>
</dbReference>
<dbReference type="SUPFAM" id="SSF55816">
    <property type="entry name" value="5'-nucleotidase (syn. UDP-sugar hydrolase), C-terminal domain"/>
    <property type="match status" value="1"/>
</dbReference>
<dbReference type="InterPro" id="IPR006179">
    <property type="entry name" value="5_nucleotidase/apyrase"/>
</dbReference>
<organism evidence="2 3">
    <name type="scientific">Salinimicrobium oceani</name>
    <dbReference type="NCBI Taxonomy" id="2722702"/>
    <lineage>
        <taxon>Bacteria</taxon>
        <taxon>Pseudomonadati</taxon>
        <taxon>Bacteroidota</taxon>
        <taxon>Flavobacteriia</taxon>
        <taxon>Flavobacteriales</taxon>
        <taxon>Flavobacteriaceae</taxon>
        <taxon>Salinimicrobium</taxon>
    </lineage>
</organism>
<sequence length="250" mass="28188">MKKFSLLLILALASCKLSPDYAPERIEGKQLTISDSIPPNASISEFIEPYRENIEKEMNLVLSYAPVDLTKSEGELNTAIGNMMADAVMELGNPIFTKRTGKTIDIVLLNYGGIRSSIGKGEITTRTAYEVMPFENELVIAHLKGEDVREMVRYLIDDGSAHPVAGIELEIGEDNTIKKMLIQGKPLNDEQLYFVATHDYLLQGGDNMTFFSNAQEVTPLNYKIRNILIDYFRQYDTIAPVRDQRFIRSK</sequence>
<accession>A0ABX1CT56</accession>
<dbReference type="Pfam" id="PF02872">
    <property type="entry name" value="5_nucleotid_C"/>
    <property type="match status" value="1"/>
</dbReference>
<gene>
    <name evidence="2" type="ORF">HC175_00895</name>
</gene>
<protein>
    <recommendedName>
        <fullName evidence="1">5'-Nucleotidase C-terminal domain-containing protein</fullName>
    </recommendedName>
</protein>
<evidence type="ECO:0000313" key="3">
    <source>
        <dbReference type="Proteomes" id="UP000703674"/>
    </source>
</evidence>
<proteinExistence type="predicted"/>
<dbReference type="PRINTS" id="PR01607">
    <property type="entry name" value="APYRASEFAMLY"/>
</dbReference>
<evidence type="ECO:0000259" key="1">
    <source>
        <dbReference type="Pfam" id="PF02872"/>
    </source>
</evidence>
<evidence type="ECO:0000313" key="2">
    <source>
        <dbReference type="EMBL" id="NJW51469.1"/>
    </source>
</evidence>
<reference evidence="2 3" key="1">
    <citation type="submission" date="2020-03" db="EMBL/GenBank/DDBJ databases">
        <title>Salinimicrobium sp. nov, isolated from SCS.</title>
        <authorList>
            <person name="Cao W.R."/>
        </authorList>
    </citation>
    <scope>NUCLEOTIDE SEQUENCE [LARGE SCALE GENOMIC DNA]</scope>
    <source>
        <strain evidence="3">J15B91</strain>
    </source>
</reference>
<dbReference type="RefSeq" id="WP_168136635.1">
    <property type="nucleotide sequence ID" value="NZ_JAAVJR010000001.1"/>
</dbReference>
<dbReference type="InterPro" id="IPR008334">
    <property type="entry name" value="5'-Nucleotdase_C"/>
</dbReference>